<keyword evidence="27" id="KW-1185">Reference proteome</keyword>
<evidence type="ECO:0000256" key="19">
    <source>
        <dbReference type="ARBA" id="ARBA00048778"/>
    </source>
</evidence>
<feature type="region of interest" description="Disordered" evidence="23">
    <location>
        <begin position="1134"/>
        <end position="1173"/>
    </location>
</feature>
<dbReference type="GO" id="GO:0005509">
    <property type="term" value="F:calcium ion binding"/>
    <property type="evidence" value="ECO:0007669"/>
    <property type="project" value="InterPro"/>
</dbReference>
<evidence type="ECO:0000256" key="16">
    <source>
        <dbReference type="ARBA" id="ARBA00040475"/>
    </source>
</evidence>
<keyword evidence="15 24" id="KW-0472">Membrane</keyword>
<keyword evidence="12 24" id="KW-1133">Transmembrane helix</keyword>
<dbReference type="FunFam" id="3.40.50.300:FF:000170">
    <property type="entry name" value="Mitochondrial Rho GTPase"/>
    <property type="match status" value="1"/>
</dbReference>
<feature type="domain" description="EF-hand" evidence="25">
    <location>
        <begin position="1810"/>
        <end position="1845"/>
    </location>
</feature>
<evidence type="ECO:0000256" key="15">
    <source>
        <dbReference type="ARBA" id="ARBA00023136"/>
    </source>
</evidence>
<dbReference type="FunFam" id="1.10.238.10:FF:000021">
    <property type="entry name" value="Mitochondrial Rho GTPase"/>
    <property type="match status" value="1"/>
</dbReference>
<dbReference type="PROSITE" id="PS00018">
    <property type="entry name" value="EF_HAND_1"/>
    <property type="match status" value="2"/>
</dbReference>
<evidence type="ECO:0000256" key="23">
    <source>
        <dbReference type="SAM" id="MobiDB-lite"/>
    </source>
</evidence>
<keyword evidence="14" id="KW-0342">GTP-binding</keyword>
<dbReference type="InterPro" id="IPR013567">
    <property type="entry name" value="EF_hand_assoc_2"/>
</dbReference>
<feature type="repeat" description="WD" evidence="22">
    <location>
        <begin position="1344"/>
        <end position="1374"/>
    </location>
</feature>
<name>A0A6J0GQF4_9PASS</name>
<dbReference type="SUPFAM" id="SSF50978">
    <property type="entry name" value="WD40 repeat-like"/>
    <property type="match status" value="2"/>
</dbReference>
<dbReference type="PROSITE" id="PS00678">
    <property type="entry name" value="WD_REPEATS_1"/>
    <property type="match status" value="1"/>
</dbReference>
<dbReference type="InterPro" id="IPR011047">
    <property type="entry name" value="Quinoprotein_ADH-like_sf"/>
</dbReference>
<gene>
    <name evidence="28" type="primary">WDR90</name>
</gene>
<evidence type="ECO:0000256" key="22">
    <source>
        <dbReference type="PROSITE-ProRule" id="PRU00221"/>
    </source>
</evidence>
<evidence type="ECO:0000256" key="8">
    <source>
        <dbReference type="ARBA" id="ARBA00022741"/>
    </source>
</evidence>
<evidence type="ECO:0000256" key="14">
    <source>
        <dbReference type="ARBA" id="ARBA00023134"/>
    </source>
</evidence>
<evidence type="ECO:0000256" key="9">
    <source>
        <dbReference type="ARBA" id="ARBA00022787"/>
    </source>
</evidence>
<keyword evidence="9" id="KW-1000">Mitochondrion outer membrane</keyword>
<evidence type="ECO:0000256" key="3">
    <source>
        <dbReference type="ARBA" id="ARBA00011738"/>
    </source>
</evidence>
<keyword evidence="10" id="KW-0378">Hydrolase</keyword>
<protein>
    <recommendedName>
        <fullName evidence="16">Mitochondrial Rho GTPase 2</fullName>
    </recommendedName>
    <alternativeName>
        <fullName evidence="17">Ras homolog gene family member T2</fullName>
    </alternativeName>
</protein>
<evidence type="ECO:0000256" key="13">
    <source>
        <dbReference type="ARBA" id="ARBA00023128"/>
    </source>
</evidence>
<dbReference type="SMART" id="SM00175">
    <property type="entry name" value="RAB"/>
    <property type="match status" value="1"/>
</dbReference>
<evidence type="ECO:0000256" key="5">
    <source>
        <dbReference type="ARBA" id="ARBA00022692"/>
    </source>
</evidence>
<dbReference type="GO" id="GO:0005525">
    <property type="term" value="F:GTP binding"/>
    <property type="evidence" value="ECO:0007669"/>
    <property type="project" value="UniProtKB-KW"/>
</dbReference>
<dbReference type="FunFam" id="1.10.238.10:FF:000011">
    <property type="entry name" value="Mitochondrial Rho GTPase"/>
    <property type="match status" value="1"/>
</dbReference>
<dbReference type="Pfam" id="PF23342">
    <property type="entry name" value="WDR90_beta-prop_4th"/>
    <property type="match status" value="1"/>
</dbReference>
<comment type="subunit">
    <text evidence="3">Homodimer.</text>
</comment>
<dbReference type="InterPro" id="IPR019775">
    <property type="entry name" value="WD40_repeat_CS"/>
</dbReference>
<dbReference type="FunFam" id="2.130.10.10:FF:003525">
    <property type="entry name" value="WD repeat domain 90"/>
    <property type="match status" value="1"/>
</dbReference>
<dbReference type="GO" id="GO:0005929">
    <property type="term" value="C:cilium"/>
    <property type="evidence" value="ECO:0007669"/>
    <property type="project" value="UniProtKB-ARBA"/>
</dbReference>
<dbReference type="SMART" id="SM00174">
    <property type="entry name" value="RHO"/>
    <property type="match status" value="1"/>
</dbReference>
<dbReference type="InterPro" id="IPR007714">
    <property type="entry name" value="CFA20_dom"/>
</dbReference>
<dbReference type="InterPro" id="IPR055441">
    <property type="entry name" value="Beta-prop_WDR90_POC16_2nd"/>
</dbReference>
<dbReference type="GO" id="GO:0003924">
    <property type="term" value="F:GTPase activity"/>
    <property type="evidence" value="ECO:0007669"/>
    <property type="project" value="InterPro"/>
</dbReference>
<feature type="repeat" description="WD" evidence="22">
    <location>
        <begin position="732"/>
        <end position="773"/>
    </location>
</feature>
<evidence type="ECO:0000256" key="24">
    <source>
        <dbReference type="SAM" id="Phobius"/>
    </source>
</evidence>
<dbReference type="PROSITE" id="PS50294">
    <property type="entry name" value="WD_REPEATS_REGION"/>
    <property type="match status" value="1"/>
</dbReference>
<dbReference type="Pfam" id="PF08355">
    <property type="entry name" value="EF_assoc_1"/>
    <property type="match status" value="1"/>
</dbReference>
<comment type="similarity">
    <text evidence="2">Belongs to the mitochondrial Rho GTPase family.</text>
</comment>
<dbReference type="Gene3D" id="1.10.238.10">
    <property type="entry name" value="EF-hand"/>
    <property type="match status" value="2"/>
</dbReference>
<dbReference type="PANTHER" id="PTHR13720:SF24">
    <property type="entry name" value="WD REPEAT-CONTAINING PROTEIN 90"/>
    <property type="match status" value="1"/>
</dbReference>
<proteinExistence type="inferred from homology"/>
<accession>A0A6J0GQF4</accession>
<feature type="compositionally biased region" description="Basic and acidic residues" evidence="23">
    <location>
        <begin position="1061"/>
        <end position="1070"/>
    </location>
</feature>
<dbReference type="SUPFAM" id="SSF47473">
    <property type="entry name" value="EF-hand"/>
    <property type="match status" value="1"/>
</dbReference>
<evidence type="ECO:0000256" key="7">
    <source>
        <dbReference type="ARBA" id="ARBA00022737"/>
    </source>
</evidence>
<feature type="domain" description="Miro" evidence="26">
    <location>
        <begin position="1922"/>
        <end position="2085"/>
    </location>
</feature>
<evidence type="ECO:0000256" key="4">
    <source>
        <dbReference type="ARBA" id="ARBA00022574"/>
    </source>
</evidence>
<dbReference type="OrthoDB" id="6252103at2759"/>
<dbReference type="InterPro" id="IPR002048">
    <property type="entry name" value="EF_hand_dom"/>
</dbReference>
<keyword evidence="8" id="KW-0547">Nucleotide-binding</keyword>
<keyword evidence="13" id="KW-0496">Mitochondrion</keyword>
<feature type="compositionally biased region" description="Basic and acidic residues" evidence="23">
    <location>
        <begin position="1134"/>
        <end position="1146"/>
    </location>
</feature>
<evidence type="ECO:0000256" key="21">
    <source>
        <dbReference type="ARBA" id="ARBA00093331"/>
    </source>
</evidence>
<evidence type="ECO:0000313" key="28">
    <source>
        <dbReference type="RefSeq" id="XP_017664162.1"/>
    </source>
</evidence>
<keyword evidence="6" id="KW-0479">Metal-binding</keyword>
<evidence type="ECO:0000313" key="27">
    <source>
        <dbReference type="Proteomes" id="UP000504624"/>
    </source>
</evidence>
<dbReference type="RefSeq" id="XP_017664162.1">
    <property type="nucleotide sequence ID" value="XM_017808673.1"/>
</dbReference>
<evidence type="ECO:0000256" key="6">
    <source>
        <dbReference type="ARBA" id="ARBA00022723"/>
    </source>
</evidence>
<dbReference type="SMART" id="SM00173">
    <property type="entry name" value="RAS"/>
    <property type="match status" value="1"/>
</dbReference>
<dbReference type="Pfam" id="PF08356">
    <property type="entry name" value="EF_assoc_2"/>
    <property type="match status" value="1"/>
</dbReference>
<comment type="function">
    <text evidence="21">Atypical mitochondrial nucleoside-triphosphatase (NTPase) involved in mitochondrial trafficking. Probably involved in control of anterograde transport of mitochondria and their subcellular distribution. Can hydrolyze GTP, ATP and UTP.</text>
</comment>
<dbReference type="PROSITE" id="PS51423">
    <property type="entry name" value="MIRO"/>
    <property type="match status" value="2"/>
</dbReference>
<keyword evidence="7" id="KW-0677">Repeat</keyword>
<dbReference type="FunFam" id="2.130.10.10:FF:001417">
    <property type="entry name" value="WD repeat domain 90"/>
    <property type="match status" value="1"/>
</dbReference>
<dbReference type="Pfam" id="PF23393">
    <property type="entry name" value="Beta-prop_WDR90_POC16_2nd"/>
    <property type="match status" value="1"/>
</dbReference>
<comment type="subcellular location">
    <subcellularLocation>
        <location evidence="1">Mitochondrion outer membrane</location>
        <topology evidence="1">Single-pass type IV membrane protein</topology>
    </subcellularLocation>
</comment>
<keyword evidence="11" id="KW-0106">Calcium</keyword>
<evidence type="ECO:0000256" key="10">
    <source>
        <dbReference type="ARBA" id="ARBA00022801"/>
    </source>
</evidence>
<evidence type="ECO:0000256" key="11">
    <source>
        <dbReference type="ARBA" id="ARBA00022837"/>
    </source>
</evidence>
<organism evidence="27 28">
    <name type="scientific">Lepidothrix coronata</name>
    <name type="common">blue-crowned manakin</name>
    <dbReference type="NCBI Taxonomy" id="321398"/>
    <lineage>
        <taxon>Eukaryota</taxon>
        <taxon>Metazoa</taxon>
        <taxon>Chordata</taxon>
        <taxon>Craniata</taxon>
        <taxon>Vertebrata</taxon>
        <taxon>Euteleostomi</taxon>
        <taxon>Archelosauria</taxon>
        <taxon>Archosauria</taxon>
        <taxon>Dinosauria</taxon>
        <taxon>Saurischia</taxon>
        <taxon>Theropoda</taxon>
        <taxon>Coelurosauria</taxon>
        <taxon>Aves</taxon>
        <taxon>Neognathae</taxon>
        <taxon>Neoaves</taxon>
        <taxon>Telluraves</taxon>
        <taxon>Australaves</taxon>
        <taxon>Passeriformes</taxon>
        <taxon>Pipridae</taxon>
        <taxon>Lepidothrix</taxon>
    </lineage>
</organism>
<dbReference type="InterPro" id="IPR018247">
    <property type="entry name" value="EF_Hand_1_Ca_BS"/>
</dbReference>
<feature type="region of interest" description="Disordered" evidence="23">
    <location>
        <begin position="1042"/>
        <end position="1071"/>
    </location>
</feature>
<dbReference type="Pfam" id="PF05018">
    <property type="entry name" value="CFA20_dom"/>
    <property type="match status" value="1"/>
</dbReference>
<dbReference type="SUPFAM" id="SSF50998">
    <property type="entry name" value="Quinoprotein alcohol dehydrogenase-like"/>
    <property type="match status" value="1"/>
</dbReference>
<sequence>MAAGTRGNRGCPDVDSVPPPIPVPVPAAWQRPYLNIFKHFRVEEWKRSAKEGDVAALTDTRLKGTIYRIRGSNPASSYLQLPRAGTQSLGLTGRYLYLLFRPLPHKHFLVHLDVTTEENQVVRISFSNLFKEFKCTATWLQFPFVCGAAKDSAGDSVSRRGASGAAPADVRWTCLVLDLPSILSLYLNRRYSHLRAVKLCSNLLVKNLCTSDLVFDPGVTFSKARHTDLACRGTAPMPREMAFPVPKGENWHDLYDYIRFPSEGLKLPYNSIQRSCPSPAAGDGASEEPVRQLPPPVTLTRAVCDRLSLIHHITSPKAVPRRSPVITKSIPEVHLTAPRAVPAGHLVPEENQRLHSVGDTGQPPSAIHVYAHQRGGRTTRAVPAGSEERLLPDPILKLRTIIGFGGCSTKWALWTQNNAAVVYPCHAVIVTLQLRTGEQRFFLGHTDKVSALAFNGSSTLLASAQAGPRGVGRLWDFRTGTCLAVFKTHVHSLWSLSFSRSGAVLCGVGRDGHGKTLVVVWNTAQVTRGGGVAVLAKAHTDMDIQALKIAFFDETRMVSCGRDNIRLWRVRSGALHSCPVNLGEYHSLDFTDLAFEEGPVAEQEQEDRALFVCSKSGHVLEVDYKNMSVRSARRLLPAQPREHGQEQAGSSSGPGIAINSISMSLTFCATGSEDGYVRLWPLDFSAVVLEAEHEAPVSSVCISPDSRKVLCSTAAGSLGYVDIQSRDYNTLMRSHKAAVLGFSVGGVRKQIATVSQDSTIRVWDLVSMQQLYDFAATEEAPCAVAFHPTWKILACGFDSGTVRTFSLAASNLLLEHKQHCTAITGLTFSPDGNFMFSSCLQGTLALYRCVAQKSHVRRVLGNVVARDAGSGWDALVVSGDSHLLAFVGPSKYVVTVMEACSLDELLRVDISILDLHSTVLDSAVRVCFGPVPQGELLVSTSSNKILVLDAKTGRLVREVSPMHKLTCSSFALSRDGQYLLTAGDKVIKVWDYRMRFDINFQVYIGHSEPVHQVAFTPDQQHVVSVGDAIFLWDFLAPVGARSPPTRAHSPASARLPGPEGSSEKPKDVSETLRQTVPLPLLSSPPCLDISSAHQAGYQGIFSELDKKEEAGLPGSSRMVANRDKDPSIFVVESDRNKELVRPKVRQESPSSPEKSTNEARKGTKTPKSQCSIRPDSYRHFTPRFKASVLPQSFLSPPAGSEVLKLKAVIGYNGNGRGNMVWNPDTGTLGMLWGRGRGADVLWAVAPVEPLLPTLSLVQVTEVCFSPDETHCATCGEDGSVRVWALSSTELVVQFQVLNQSCQCLAWKPRPIGLWGAESQHVVAGYSDGTIRVFSVSRTEMELKMHPHNAALTAITYSTDGEMILSGGKDGLVAVSSPRTGMTIHVVADHKGSPITVLQCTRKQYHDFGVEGGELWLATSSDRRVSVWASDWLQDKCELLDWLSFPAPADPEGLDLPPSLAAFCPWEQDVLVYVGFGMQEEALFYNLRKKQVVRRVSLPAFATSLSLSPAAPFMALGFHAQVGKTSLIMALVGEEFPEEVPPRAEEITIPADVTPEKVPTHIVDYSEAEQTEEELQEEISKANVVCVVYDVTKEATIDKIRTKWIPMVNGGLEKGSRIPIILVGNKSDLQMGSSMEVILPIMNQFSEIETCVECSAKNLKNISELFYYAQKAVLHPTAPLYDPEEKQLKPTCARALTRIFNLSDQDNNQILSDDELNYFQKSCFGNPLAPQALEDVKMVVWKNTTDGVQDNGLTLNGFLFLNTLFIQRGRHETTWTILRRFGYDDELELTDDYLYPQFRVPPGCSTELNHLGYQFLQRLFEKHDKDQDGALSHTELQNFFSVFPCVPWGPELSNTVCTTDKGLLSLHGFLCQWTLVAYLDVRHCLECLGYLGYPILSEQDSQTQALTVTREKRIDLEKGQTQRNVFLCKVLGARGAGKSAFLQAFLGRSLAAQKENPGQPSPYSINTVQVNGQEKYLILYEVSADSTFTKPSDTACDVACFVYDLSDPKSFSYCATVYKQHYMDSQIPCVFVASKTDLPEASQQPGLAPAEFCYKHCLPPPFPFTCHCQGPPSTAVYTKLATAATFPHLNAVELGVASFWLRVALGAAVTALVGFTLYRVLAKNK</sequence>
<dbReference type="FunFam" id="3.40.50.300:FF:000553">
    <property type="entry name" value="Mitochondrial Rho GTPase"/>
    <property type="match status" value="1"/>
</dbReference>
<evidence type="ECO:0000256" key="17">
    <source>
        <dbReference type="ARBA" id="ARBA00042451"/>
    </source>
</evidence>
<evidence type="ECO:0000259" key="26">
    <source>
        <dbReference type="PROSITE" id="PS51423"/>
    </source>
</evidence>
<evidence type="ECO:0000259" key="25">
    <source>
        <dbReference type="PROSITE" id="PS50222"/>
    </source>
</evidence>
<dbReference type="InterPro" id="IPR001806">
    <property type="entry name" value="Small_GTPase"/>
</dbReference>
<comment type="catalytic activity">
    <reaction evidence="20">
        <text>GTP + H2O = GDP + phosphate + H(+)</text>
        <dbReference type="Rhea" id="RHEA:19669"/>
        <dbReference type="ChEBI" id="CHEBI:15377"/>
        <dbReference type="ChEBI" id="CHEBI:15378"/>
        <dbReference type="ChEBI" id="CHEBI:37565"/>
        <dbReference type="ChEBI" id="CHEBI:43474"/>
        <dbReference type="ChEBI" id="CHEBI:58189"/>
    </reaction>
    <physiologicalReaction direction="left-to-right" evidence="20">
        <dbReference type="Rhea" id="RHEA:19670"/>
    </physiologicalReaction>
</comment>
<feature type="domain" description="Miro" evidence="26">
    <location>
        <begin position="1508"/>
        <end position="1674"/>
    </location>
</feature>
<dbReference type="FunFam" id="2.130.10.10:FF:001066">
    <property type="entry name" value="WD repeat domain 90"/>
    <property type="match status" value="1"/>
</dbReference>
<dbReference type="InterPro" id="IPR013566">
    <property type="entry name" value="EF_hand_assoc_1"/>
</dbReference>
<feature type="transmembrane region" description="Helical" evidence="24">
    <location>
        <begin position="2098"/>
        <end position="2120"/>
    </location>
</feature>
<evidence type="ECO:0000256" key="2">
    <source>
        <dbReference type="ARBA" id="ARBA00007981"/>
    </source>
</evidence>
<comment type="catalytic activity">
    <reaction evidence="18">
        <text>UTP + H2O = UDP + phosphate + H(+)</text>
        <dbReference type="Rhea" id="RHEA:64900"/>
        <dbReference type="ChEBI" id="CHEBI:15377"/>
        <dbReference type="ChEBI" id="CHEBI:15378"/>
        <dbReference type="ChEBI" id="CHEBI:43474"/>
        <dbReference type="ChEBI" id="CHEBI:46398"/>
        <dbReference type="ChEBI" id="CHEBI:58223"/>
    </reaction>
    <physiologicalReaction direction="left-to-right" evidence="18">
        <dbReference type="Rhea" id="RHEA:64901"/>
    </physiologicalReaction>
</comment>
<evidence type="ECO:0000256" key="18">
    <source>
        <dbReference type="ARBA" id="ARBA00047358"/>
    </source>
</evidence>
<dbReference type="InterPro" id="IPR036322">
    <property type="entry name" value="WD40_repeat_dom_sf"/>
</dbReference>
<dbReference type="CDD" id="cd01893">
    <property type="entry name" value="Miro1"/>
    <property type="match status" value="1"/>
</dbReference>
<keyword evidence="4 22" id="KW-0853">WD repeat</keyword>
<dbReference type="Pfam" id="PF00400">
    <property type="entry name" value="WD40"/>
    <property type="match status" value="1"/>
</dbReference>
<dbReference type="GeneID" id="108494311"/>
<dbReference type="Proteomes" id="UP000504624">
    <property type="component" value="Unplaced"/>
</dbReference>
<dbReference type="InterPro" id="IPR050630">
    <property type="entry name" value="WD_repeat_EMAP"/>
</dbReference>
<dbReference type="CDD" id="cd01892">
    <property type="entry name" value="Miro2"/>
    <property type="match status" value="1"/>
</dbReference>
<dbReference type="InterPro" id="IPR055440">
    <property type="entry name" value="Beta-prop_WDR90_4th"/>
</dbReference>
<evidence type="ECO:0000256" key="12">
    <source>
        <dbReference type="ARBA" id="ARBA00022989"/>
    </source>
</evidence>
<dbReference type="PANTHER" id="PTHR13720">
    <property type="entry name" value="WD-40 REPEAT PROTEIN"/>
    <property type="match status" value="1"/>
</dbReference>
<dbReference type="CTD" id="197335"/>
<feature type="repeat" description="WD" evidence="22">
    <location>
        <begin position="1259"/>
        <end position="1293"/>
    </location>
</feature>
<evidence type="ECO:0000256" key="1">
    <source>
        <dbReference type="ARBA" id="ARBA00004200"/>
    </source>
</evidence>
<dbReference type="InterPro" id="IPR011992">
    <property type="entry name" value="EF-hand-dom_pair"/>
</dbReference>
<dbReference type="InterPro" id="IPR015943">
    <property type="entry name" value="WD40/YVTN_repeat-like_dom_sf"/>
</dbReference>
<keyword evidence="5 24" id="KW-0812">Transmembrane</keyword>
<dbReference type="SMART" id="SM00320">
    <property type="entry name" value="WD40"/>
    <property type="match status" value="14"/>
</dbReference>
<dbReference type="PROSITE" id="PS50082">
    <property type="entry name" value="WD_REPEATS_2"/>
    <property type="match status" value="3"/>
</dbReference>
<dbReference type="GO" id="GO:0005741">
    <property type="term" value="C:mitochondrial outer membrane"/>
    <property type="evidence" value="ECO:0007669"/>
    <property type="project" value="UniProtKB-SubCell"/>
</dbReference>
<dbReference type="InterPro" id="IPR001680">
    <property type="entry name" value="WD40_rpt"/>
</dbReference>
<dbReference type="PROSITE" id="PS50222">
    <property type="entry name" value="EF_HAND_2"/>
    <property type="match status" value="1"/>
</dbReference>
<dbReference type="Gene3D" id="2.130.10.10">
    <property type="entry name" value="YVTN repeat-like/Quinoprotein amine dehydrogenase"/>
    <property type="match status" value="4"/>
</dbReference>
<evidence type="ECO:0000256" key="20">
    <source>
        <dbReference type="ARBA" id="ARBA00049117"/>
    </source>
</evidence>
<dbReference type="PRINTS" id="PR00449">
    <property type="entry name" value="RASTRNSFRMNG"/>
</dbReference>
<comment type="catalytic activity">
    <reaction evidence="19">
        <text>ATP + H2O = ADP + phosphate + H(+)</text>
        <dbReference type="Rhea" id="RHEA:13065"/>
        <dbReference type="ChEBI" id="CHEBI:15377"/>
        <dbReference type="ChEBI" id="CHEBI:15378"/>
        <dbReference type="ChEBI" id="CHEBI:30616"/>
        <dbReference type="ChEBI" id="CHEBI:43474"/>
        <dbReference type="ChEBI" id="CHEBI:456216"/>
    </reaction>
    <physiologicalReaction direction="left-to-right" evidence="19">
        <dbReference type="Rhea" id="RHEA:13066"/>
    </physiologicalReaction>
</comment>
<dbReference type="InterPro" id="IPR020860">
    <property type="entry name" value="MIRO_dom"/>
</dbReference>
<dbReference type="SUPFAM" id="SSF52540">
    <property type="entry name" value="P-loop containing nucleoside triphosphate hydrolases"/>
    <property type="match status" value="2"/>
</dbReference>
<dbReference type="InterPro" id="IPR027417">
    <property type="entry name" value="P-loop_NTPase"/>
</dbReference>
<reference evidence="28" key="1">
    <citation type="submission" date="2025-08" db="UniProtKB">
        <authorList>
            <consortium name="RefSeq"/>
        </authorList>
    </citation>
    <scope>IDENTIFICATION</scope>
</reference>
<dbReference type="Gene3D" id="3.40.50.300">
    <property type="entry name" value="P-loop containing nucleotide triphosphate hydrolases"/>
    <property type="match status" value="2"/>
</dbReference>